<organism evidence="2 3">
    <name type="scientific">Tolumonas osonensis</name>
    <dbReference type="NCBI Taxonomy" id="675874"/>
    <lineage>
        <taxon>Bacteria</taxon>
        <taxon>Pseudomonadati</taxon>
        <taxon>Pseudomonadota</taxon>
        <taxon>Gammaproteobacteria</taxon>
        <taxon>Aeromonadales</taxon>
        <taxon>Aeromonadaceae</taxon>
        <taxon>Tolumonas</taxon>
    </lineage>
</organism>
<evidence type="ECO:0000313" key="2">
    <source>
        <dbReference type="EMBL" id="MBB6056297.1"/>
    </source>
</evidence>
<reference evidence="2 3" key="1">
    <citation type="submission" date="2020-08" db="EMBL/GenBank/DDBJ databases">
        <title>Genomic Encyclopedia of Type Strains, Phase IV (KMG-IV): sequencing the most valuable type-strain genomes for metagenomic binning, comparative biology and taxonomic classification.</title>
        <authorList>
            <person name="Goeker M."/>
        </authorList>
    </citation>
    <scope>NUCLEOTIDE SEQUENCE [LARGE SCALE GENOMIC DNA]</scope>
    <source>
        <strain evidence="2 3">DSM 22975</strain>
    </source>
</reference>
<dbReference type="SUPFAM" id="SSF89550">
    <property type="entry name" value="PHP domain-like"/>
    <property type="match status" value="1"/>
</dbReference>
<dbReference type="CDD" id="cd07438">
    <property type="entry name" value="PHP_HisPPase_AMP"/>
    <property type="match status" value="1"/>
</dbReference>
<evidence type="ECO:0000259" key="1">
    <source>
        <dbReference type="SMART" id="SM00481"/>
    </source>
</evidence>
<protein>
    <recommendedName>
        <fullName evidence="1">Polymerase/histidinol phosphatase N-terminal domain-containing protein</fullName>
    </recommendedName>
</protein>
<dbReference type="Proteomes" id="UP000585721">
    <property type="component" value="Unassembled WGS sequence"/>
</dbReference>
<dbReference type="InterPro" id="IPR003141">
    <property type="entry name" value="Pol/His_phosphatase_N"/>
</dbReference>
<dbReference type="RefSeq" id="WP_188027019.1">
    <property type="nucleotide sequence ID" value="NZ_JACHGR010000007.1"/>
</dbReference>
<feature type="domain" description="Polymerase/histidinol phosphatase N-terminal" evidence="1">
    <location>
        <begin position="3"/>
        <end position="70"/>
    </location>
</feature>
<dbReference type="GO" id="GO:0035312">
    <property type="term" value="F:5'-3' DNA exonuclease activity"/>
    <property type="evidence" value="ECO:0007669"/>
    <property type="project" value="TreeGrafter"/>
</dbReference>
<proteinExistence type="predicted"/>
<dbReference type="InterPro" id="IPR052018">
    <property type="entry name" value="PHP_domain"/>
</dbReference>
<dbReference type="Gene3D" id="3.20.20.140">
    <property type="entry name" value="Metal-dependent hydrolases"/>
    <property type="match status" value="1"/>
</dbReference>
<dbReference type="SMART" id="SM00481">
    <property type="entry name" value="POLIIIAc"/>
    <property type="match status" value="1"/>
</dbReference>
<dbReference type="GO" id="GO:0004534">
    <property type="term" value="F:5'-3' RNA exonuclease activity"/>
    <property type="evidence" value="ECO:0007669"/>
    <property type="project" value="TreeGrafter"/>
</dbReference>
<dbReference type="InterPro" id="IPR016195">
    <property type="entry name" value="Pol/histidinol_Pase-like"/>
</dbReference>
<dbReference type="Pfam" id="PF02811">
    <property type="entry name" value="PHP"/>
    <property type="match status" value="1"/>
</dbReference>
<name>A0A841GFE1_9GAMM</name>
<comment type="caution">
    <text evidence="2">The sequence shown here is derived from an EMBL/GenBank/DDBJ whole genome shotgun (WGS) entry which is preliminary data.</text>
</comment>
<keyword evidence="3" id="KW-1185">Reference proteome</keyword>
<sequence>MRIDLHSHSTCSDGKLSPAELVARAVEKEVDVLALTDHDTVAGIELARTAIHENSLPLFLVPGVEISCTWDAIEVHVVGLDIDIHNEVLTALLACQEQARTERGMELGRRLEKNRIPGCYEGALALAGEGMLTRAHFARYLVEQQHCKSMQNAFDRYLARGARAYVPHNWASIAEVVAVIHAAGGKAVLAHPERYKLSAKWLKRLLVLFKEAGGDAIEVSLCQQSPHERSTLGQYCRDYGLMASVGSDFHAPLPWVELGKNLWLPKDVDPVWHAFSAFPDVPTGEEL</sequence>
<dbReference type="InterPro" id="IPR004013">
    <property type="entry name" value="PHP_dom"/>
</dbReference>
<accession>A0A841GFE1</accession>
<evidence type="ECO:0000313" key="3">
    <source>
        <dbReference type="Proteomes" id="UP000585721"/>
    </source>
</evidence>
<dbReference type="PANTHER" id="PTHR42924:SF3">
    <property type="entry name" value="POLYMERASE_HISTIDINOL PHOSPHATASE N-TERMINAL DOMAIN-CONTAINING PROTEIN"/>
    <property type="match status" value="1"/>
</dbReference>
<dbReference type="NCBIfam" id="NF047791">
    <property type="entry name" value="RNaseRnm"/>
    <property type="match status" value="1"/>
</dbReference>
<gene>
    <name evidence="2" type="ORF">HNR75_002229</name>
</gene>
<dbReference type="Gene3D" id="1.10.150.650">
    <property type="match status" value="1"/>
</dbReference>
<dbReference type="EMBL" id="JACHGR010000007">
    <property type="protein sequence ID" value="MBB6056297.1"/>
    <property type="molecule type" value="Genomic_DNA"/>
</dbReference>
<dbReference type="PANTHER" id="PTHR42924">
    <property type="entry name" value="EXONUCLEASE"/>
    <property type="match status" value="1"/>
</dbReference>
<dbReference type="AlphaFoldDB" id="A0A841GFE1"/>